<comment type="caution">
    <text evidence="1">The sequence shown here is derived from an EMBL/GenBank/DDBJ whole genome shotgun (WGS) entry which is preliminary data.</text>
</comment>
<organism evidence="1 2">
    <name type="scientific">Bacillus changyiensis</name>
    <dbReference type="NCBI Taxonomy" id="3004103"/>
    <lineage>
        <taxon>Bacteria</taxon>
        <taxon>Bacillati</taxon>
        <taxon>Bacillota</taxon>
        <taxon>Bacilli</taxon>
        <taxon>Bacillales</taxon>
        <taxon>Bacillaceae</taxon>
        <taxon>Bacillus</taxon>
    </lineage>
</organism>
<protein>
    <submittedName>
        <fullName evidence="1">YaaL family protein</fullName>
    </submittedName>
</protein>
<dbReference type="Pfam" id="PF10704">
    <property type="entry name" value="DUF2508"/>
    <property type="match status" value="1"/>
</dbReference>
<dbReference type="EMBL" id="JAQKAB010000023">
    <property type="protein sequence ID" value="MDA7028594.1"/>
    <property type="molecule type" value="Genomic_DNA"/>
</dbReference>
<evidence type="ECO:0000313" key="1">
    <source>
        <dbReference type="EMBL" id="MDA7028594.1"/>
    </source>
</evidence>
<reference evidence="1 2" key="1">
    <citation type="submission" date="2023-01" db="EMBL/GenBank/DDBJ databases">
        <title>Bacillus changyiensis sp. nov., isolated from a coastal deposit.</title>
        <authorList>
            <person name="Xiao G."/>
            <person name="Lai Q."/>
            <person name="Hu Z."/>
            <person name="Shao Z."/>
        </authorList>
    </citation>
    <scope>NUCLEOTIDE SEQUENCE [LARGE SCALE GENOMIC DNA]</scope>
    <source>
        <strain evidence="1 2">CLL-7-23</strain>
    </source>
</reference>
<evidence type="ECO:0000313" key="2">
    <source>
        <dbReference type="Proteomes" id="UP001211894"/>
    </source>
</evidence>
<name>A0ABT4X8I8_9BACI</name>
<keyword evidence="2" id="KW-1185">Reference proteome</keyword>
<accession>A0ABT4X8I8</accession>
<dbReference type="InterPro" id="IPR019644">
    <property type="entry name" value="DUF2508"/>
</dbReference>
<dbReference type="RefSeq" id="WP_271342374.1">
    <property type="nucleotide sequence ID" value="NZ_JAQKAB010000023.1"/>
</dbReference>
<sequence>MGFLRKKKLRKEFDEKLFNQLVQKKEEWHKQKRLIQNSFEPSPEVLHELKILEAKYLFYLREAKKRKLRIDSWH</sequence>
<dbReference type="Proteomes" id="UP001211894">
    <property type="component" value="Unassembled WGS sequence"/>
</dbReference>
<gene>
    <name evidence="1" type="ORF">PJ311_18835</name>
</gene>
<proteinExistence type="predicted"/>